<keyword evidence="1" id="KW-0812">Transmembrane</keyword>
<feature type="transmembrane region" description="Helical" evidence="1">
    <location>
        <begin position="28"/>
        <end position="48"/>
    </location>
</feature>
<keyword evidence="1" id="KW-0472">Membrane</keyword>
<feature type="transmembrane region" description="Helical" evidence="1">
    <location>
        <begin position="173"/>
        <end position="194"/>
    </location>
</feature>
<sequence>MSIAFSLLLICIVFASGATIHDGFAVRSLLSLLAAVALVFVGMSARAVDIKFAGQATARLRVVVALPALWMLVQVLPLPFGAHSLWINANEALDQQALGHISIDLGATLLSLVYYLANITLIVVTLFVAKDRKKAELILFVLACVSVATTIALLLGKIGLLAWPDAGDDVRSAISSLGILLCLANAAGAIEQLRGRNGEDERPVKFVLLASGIALLCCIGGLAISATLNVGLIAGFGVLVFGSIQIVRRADLANWATAVLLATLCIAAAMIVAWRYDPTRMVSPFLQFATAASADAVSVTTRLLSDAGPRGTGAGTFAALLPLYQDLGGSIKSAPSTAAAFAIELGWPMTLILIAIAIWTTVLLYQGALNRGRDSFYSALAAAGVVVLLGQTICDASLLNSTVATIADAVIGLGLAQRISARTSP</sequence>
<proteinExistence type="predicted"/>
<name>A0A6G8ZZG4_9BRAD</name>
<feature type="transmembrane region" description="Helical" evidence="1">
    <location>
        <begin position="230"/>
        <end position="247"/>
    </location>
</feature>
<evidence type="ECO:0000313" key="3">
    <source>
        <dbReference type="Proteomes" id="UP000500895"/>
    </source>
</evidence>
<dbReference type="RefSeq" id="WP_166466888.1">
    <property type="nucleotide sequence ID" value="NZ_CP050066.2"/>
</dbReference>
<feature type="transmembrane region" description="Helical" evidence="1">
    <location>
        <begin position="112"/>
        <end position="130"/>
    </location>
</feature>
<gene>
    <name evidence="2" type="ORF">HAV00_04455</name>
</gene>
<feature type="transmembrane region" description="Helical" evidence="1">
    <location>
        <begin position="254"/>
        <end position="276"/>
    </location>
</feature>
<dbReference type="Proteomes" id="UP000500895">
    <property type="component" value="Chromosome"/>
</dbReference>
<feature type="transmembrane region" description="Helical" evidence="1">
    <location>
        <begin position="60"/>
        <end position="80"/>
    </location>
</feature>
<feature type="transmembrane region" description="Helical" evidence="1">
    <location>
        <begin position="345"/>
        <end position="364"/>
    </location>
</feature>
<dbReference type="AlphaFoldDB" id="A0A6G8ZZG4"/>
<feature type="transmembrane region" description="Helical" evidence="1">
    <location>
        <begin position="137"/>
        <end position="161"/>
    </location>
</feature>
<feature type="transmembrane region" description="Helical" evidence="1">
    <location>
        <begin position="206"/>
        <end position="224"/>
    </location>
</feature>
<feature type="transmembrane region" description="Helical" evidence="1">
    <location>
        <begin position="376"/>
        <end position="393"/>
    </location>
</feature>
<evidence type="ECO:0008006" key="4">
    <source>
        <dbReference type="Google" id="ProtNLM"/>
    </source>
</evidence>
<protein>
    <recommendedName>
        <fullName evidence="4">O-antigen ligase family protein</fullName>
    </recommendedName>
</protein>
<reference evidence="2 3" key="1">
    <citation type="journal article" date="2020" name="Int. J. Syst. Evol. Microbiol.">
        <title>Description and complete genome sequences of Bradyrhizobium symbiodeficiens sp. nov., a non-symbiotic bacterium associated with legumes native to Canada.</title>
        <authorList>
            <person name="Bromfield E.S.P."/>
            <person name="Cloutier S."/>
            <person name="Nguyen H.D.T."/>
        </authorList>
    </citation>
    <scope>NUCLEOTIDE SEQUENCE [LARGE SCALE GENOMIC DNA]</scope>
    <source>
        <strain evidence="2 3">101S1MB</strain>
    </source>
</reference>
<accession>A0A6G8ZZG4</accession>
<dbReference type="EMBL" id="CP050066">
    <property type="protein sequence ID" value="QIP05548.1"/>
    <property type="molecule type" value="Genomic_DNA"/>
</dbReference>
<keyword evidence="1" id="KW-1133">Transmembrane helix</keyword>
<evidence type="ECO:0000313" key="2">
    <source>
        <dbReference type="EMBL" id="QIP05548.1"/>
    </source>
</evidence>
<organism evidence="2 3">
    <name type="scientific">Bradyrhizobium symbiodeficiens</name>
    <dbReference type="NCBI Taxonomy" id="1404367"/>
    <lineage>
        <taxon>Bacteria</taxon>
        <taxon>Pseudomonadati</taxon>
        <taxon>Pseudomonadota</taxon>
        <taxon>Alphaproteobacteria</taxon>
        <taxon>Hyphomicrobiales</taxon>
        <taxon>Nitrobacteraceae</taxon>
        <taxon>Bradyrhizobium</taxon>
    </lineage>
</organism>
<evidence type="ECO:0000256" key="1">
    <source>
        <dbReference type="SAM" id="Phobius"/>
    </source>
</evidence>